<evidence type="ECO:0000256" key="2">
    <source>
        <dbReference type="ARBA" id="ARBA00023012"/>
    </source>
</evidence>
<proteinExistence type="predicted"/>
<dbReference type="InterPro" id="IPR008207">
    <property type="entry name" value="Sig_transdc_His_kin_Hpt_dom"/>
</dbReference>
<feature type="domain" description="HPt" evidence="9">
    <location>
        <begin position="346"/>
        <end position="439"/>
    </location>
</feature>
<feature type="domain" description="Response regulatory" evidence="7">
    <location>
        <begin position="6"/>
        <end position="120"/>
    </location>
</feature>
<comment type="caution">
    <text evidence="10">The sequence shown here is derived from an EMBL/GenBank/DDBJ whole genome shotgun (WGS) entry which is preliminary data.</text>
</comment>
<dbReference type="SUPFAM" id="SSF47226">
    <property type="entry name" value="Histidine-containing phosphotransfer domain, HPT domain"/>
    <property type="match status" value="1"/>
</dbReference>
<evidence type="ECO:0000256" key="5">
    <source>
        <dbReference type="PROSITE-ProRule" id="PRU00169"/>
    </source>
</evidence>
<dbReference type="PANTHER" id="PTHR45138:SF9">
    <property type="entry name" value="DIGUANYLATE CYCLASE DGCM-RELATED"/>
    <property type="match status" value="1"/>
</dbReference>
<organism evidence="10 11">
    <name type="scientific">Thalassotalea profundi</name>
    <dbReference type="NCBI Taxonomy" id="2036687"/>
    <lineage>
        <taxon>Bacteria</taxon>
        <taxon>Pseudomonadati</taxon>
        <taxon>Pseudomonadota</taxon>
        <taxon>Gammaproteobacteria</taxon>
        <taxon>Alteromonadales</taxon>
        <taxon>Colwelliaceae</taxon>
        <taxon>Thalassotalea</taxon>
    </lineage>
</organism>
<dbReference type="PROSITE" id="PS50887">
    <property type="entry name" value="GGDEF"/>
    <property type="match status" value="1"/>
</dbReference>
<feature type="region of interest" description="Disordered" evidence="6">
    <location>
        <begin position="290"/>
        <end position="316"/>
    </location>
</feature>
<sequence length="444" mass="49365">MSNNSTILVIDDAKDTLMLLEFDLIQAGYKVIAANGGAQALEILNKQAVDLVLLDLHMPNVSGTEVLTHITRTEFSPPVIMLSSSADENDVVKMLDIGAEDYVTKPYIAKVLLARIRNALRLKEKTQKLESLLRTDSLTHVNNRVGYEELANKAISHAKRNKHQTAVAMLDIDHFKKVNDTYGHEAGDRVLVEFADLLTSCFRDYDVVGRIGGEEFAVCMPNISITHAFDACERFRKSLSELVITLDDKSNTEITITVSIGLTVSKESEFSLDDLMRDSDKLMYQAKSAGRNRTITESNSPSSEKAGVTKSTKEHQKMEYRQLNNDVEVKYPGIDIDIGINNVLGDESLFEEILVMFYQDHGQDKAKIAQAISDNDILTLKSLTHTLKGVSCSIGAMELFNHTKALDLATNEQNNQEFEYLYKPVALALDKVLTGLEAKLSSKL</sequence>
<feature type="modified residue" description="4-aspartylphosphate" evidence="5">
    <location>
        <position position="55"/>
    </location>
</feature>
<evidence type="ECO:0000259" key="8">
    <source>
        <dbReference type="PROSITE" id="PS50887"/>
    </source>
</evidence>
<keyword evidence="2" id="KW-0902">Two-component regulatory system</keyword>
<dbReference type="NCBIfam" id="TIGR00254">
    <property type="entry name" value="GGDEF"/>
    <property type="match status" value="1"/>
</dbReference>
<evidence type="ECO:0000256" key="1">
    <source>
        <dbReference type="ARBA" id="ARBA00012528"/>
    </source>
</evidence>
<comment type="catalytic activity">
    <reaction evidence="3">
        <text>2 GTP = 3',3'-c-di-GMP + 2 diphosphate</text>
        <dbReference type="Rhea" id="RHEA:24898"/>
        <dbReference type="ChEBI" id="CHEBI:33019"/>
        <dbReference type="ChEBI" id="CHEBI:37565"/>
        <dbReference type="ChEBI" id="CHEBI:58805"/>
        <dbReference type="EC" id="2.7.7.65"/>
    </reaction>
</comment>
<dbReference type="PROSITE" id="PS50894">
    <property type="entry name" value="HPT"/>
    <property type="match status" value="1"/>
</dbReference>
<evidence type="ECO:0000313" key="11">
    <source>
        <dbReference type="Proteomes" id="UP000626370"/>
    </source>
</evidence>
<dbReference type="EC" id="2.7.7.65" evidence="1"/>
<feature type="domain" description="GGDEF" evidence="8">
    <location>
        <begin position="163"/>
        <end position="299"/>
    </location>
</feature>
<gene>
    <name evidence="10" type="ORF">GCM10011501_19810</name>
</gene>
<dbReference type="InterPro" id="IPR000160">
    <property type="entry name" value="GGDEF_dom"/>
</dbReference>
<dbReference type="InterPro" id="IPR050469">
    <property type="entry name" value="Diguanylate_Cyclase"/>
</dbReference>
<dbReference type="PANTHER" id="PTHR45138">
    <property type="entry name" value="REGULATORY COMPONENTS OF SENSORY TRANSDUCTION SYSTEM"/>
    <property type="match status" value="1"/>
</dbReference>
<dbReference type="EMBL" id="BNAH01000007">
    <property type="protein sequence ID" value="GHE90449.1"/>
    <property type="molecule type" value="Genomic_DNA"/>
</dbReference>
<name>A0ABQ3IRF1_9GAMM</name>
<dbReference type="Gene3D" id="1.20.120.160">
    <property type="entry name" value="HPT domain"/>
    <property type="match status" value="1"/>
</dbReference>
<dbReference type="SUPFAM" id="SSF52172">
    <property type="entry name" value="CheY-like"/>
    <property type="match status" value="1"/>
</dbReference>
<dbReference type="InterPro" id="IPR001789">
    <property type="entry name" value="Sig_transdc_resp-reg_receiver"/>
</dbReference>
<evidence type="ECO:0000313" key="10">
    <source>
        <dbReference type="EMBL" id="GHE90449.1"/>
    </source>
</evidence>
<evidence type="ECO:0000259" key="7">
    <source>
        <dbReference type="PROSITE" id="PS50110"/>
    </source>
</evidence>
<dbReference type="CDD" id="cd01949">
    <property type="entry name" value="GGDEF"/>
    <property type="match status" value="1"/>
</dbReference>
<reference evidence="11" key="1">
    <citation type="journal article" date="2019" name="Int. J. Syst. Evol. Microbiol.">
        <title>The Global Catalogue of Microorganisms (GCM) 10K type strain sequencing project: providing services to taxonomists for standard genome sequencing and annotation.</title>
        <authorList>
            <consortium name="The Broad Institute Genomics Platform"/>
            <consortium name="The Broad Institute Genome Sequencing Center for Infectious Disease"/>
            <person name="Wu L."/>
            <person name="Ma J."/>
        </authorList>
    </citation>
    <scope>NUCLEOTIDE SEQUENCE [LARGE SCALE GENOMIC DNA]</scope>
    <source>
        <strain evidence="11">CGMCC 1.15922</strain>
    </source>
</reference>
<evidence type="ECO:0000259" key="9">
    <source>
        <dbReference type="PROSITE" id="PS50894"/>
    </source>
</evidence>
<dbReference type="InterPro" id="IPR029787">
    <property type="entry name" value="Nucleotide_cyclase"/>
</dbReference>
<keyword evidence="11" id="KW-1185">Reference proteome</keyword>
<dbReference type="PROSITE" id="PS50110">
    <property type="entry name" value="RESPONSE_REGULATORY"/>
    <property type="match status" value="1"/>
</dbReference>
<dbReference type="Proteomes" id="UP000626370">
    <property type="component" value="Unassembled WGS sequence"/>
</dbReference>
<feature type="compositionally biased region" description="Polar residues" evidence="6">
    <location>
        <begin position="291"/>
        <end position="303"/>
    </location>
</feature>
<dbReference type="Pfam" id="PF01627">
    <property type="entry name" value="Hpt"/>
    <property type="match status" value="1"/>
</dbReference>
<evidence type="ECO:0000256" key="4">
    <source>
        <dbReference type="PROSITE-ProRule" id="PRU00110"/>
    </source>
</evidence>
<dbReference type="SUPFAM" id="SSF55073">
    <property type="entry name" value="Nucleotide cyclase"/>
    <property type="match status" value="1"/>
</dbReference>
<dbReference type="SMART" id="SM00448">
    <property type="entry name" value="REC"/>
    <property type="match status" value="1"/>
</dbReference>
<evidence type="ECO:0000256" key="6">
    <source>
        <dbReference type="SAM" id="MobiDB-lite"/>
    </source>
</evidence>
<dbReference type="Pfam" id="PF00990">
    <property type="entry name" value="GGDEF"/>
    <property type="match status" value="1"/>
</dbReference>
<dbReference type="Pfam" id="PF00072">
    <property type="entry name" value="Response_reg"/>
    <property type="match status" value="1"/>
</dbReference>
<dbReference type="Gene3D" id="3.30.70.270">
    <property type="match status" value="1"/>
</dbReference>
<dbReference type="SMART" id="SM00267">
    <property type="entry name" value="GGDEF"/>
    <property type="match status" value="1"/>
</dbReference>
<dbReference type="Gene3D" id="3.40.50.2300">
    <property type="match status" value="1"/>
</dbReference>
<accession>A0ABQ3IRF1</accession>
<evidence type="ECO:0000256" key="3">
    <source>
        <dbReference type="ARBA" id="ARBA00034247"/>
    </source>
</evidence>
<feature type="modified residue" description="Phosphohistidine" evidence="4">
    <location>
        <position position="385"/>
    </location>
</feature>
<dbReference type="RefSeq" id="WP_189378115.1">
    <property type="nucleotide sequence ID" value="NZ_BNAH01000007.1"/>
</dbReference>
<keyword evidence="5" id="KW-0597">Phosphoprotein</keyword>
<protein>
    <recommendedName>
        <fullName evidence="1">diguanylate cyclase</fullName>
        <ecNumber evidence="1">2.7.7.65</ecNumber>
    </recommendedName>
</protein>
<dbReference type="CDD" id="cd17574">
    <property type="entry name" value="REC_OmpR"/>
    <property type="match status" value="1"/>
</dbReference>
<dbReference type="InterPro" id="IPR036641">
    <property type="entry name" value="HPT_dom_sf"/>
</dbReference>
<dbReference type="InterPro" id="IPR011006">
    <property type="entry name" value="CheY-like_superfamily"/>
</dbReference>
<dbReference type="InterPro" id="IPR043128">
    <property type="entry name" value="Rev_trsase/Diguanyl_cyclase"/>
</dbReference>